<dbReference type="OrthoDB" id="10057514at2759"/>
<dbReference type="EMBL" id="CAJOBC010095757">
    <property type="protein sequence ID" value="CAF4434943.1"/>
    <property type="molecule type" value="Genomic_DNA"/>
</dbReference>
<feature type="non-terminal residue" evidence="1">
    <location>
        <position position="1"/>
    </location>
</feature>
<reference evidence="1" key="1">
    <citation type="submission" date="2021-02" db="EMBL/GenBank/DDBJ databases">
        <authorList>
            <person name="Nowell W R."/>
        </authorList>
    </citation>
    <scope>NUCLEOTIDE SEQUENCE</scope>
</reference>
<keyword evidence="3" id="KW-1185">Reference proteome</keyword>
<organism evidence="1 3">
    <name type="scientific">Didymodactylos carnosus</name>
    <dbReference type="NCBI Taxonomy" id="1234261"/>
    <lineage>
        <taxon>Eukaryota</taxon>
        <taxon>Metazoa</taxon>
        <taxon>Spiralia</taxon>
        <taxon>Gnathifera</taxon>
        <taxon>Rotifera</taxon>
        <taxon>Eurotatoria</taxon>
        <taxon>Bdelloidea</taxon>
        <taxon>Philodinida</taxon>
        <taxon>Philodinidae</taxon>
        <taxon>Didymodactylos</taxon>
    </lineage>
</organism>
<name>A0A815YIL4_9BILA</name>
<comment type="caution">
    <text evidence="1">The sequence shown here is derived from an EMBL/GenBank/DDBJ whole genome shotgun (WGS) entry which is preliminary data.</text>
</comment>
<dbReference type="Proteomes" id="UP000663829">
    <property type="component" value="Unassembled WGS sequence"/>
</dbReference>
<evidence type="ECO:0000313" key="1">
    <source>
        <dbReference type="EMBL" id="CAF1571427.1"/>
    </source>
</evidence>
<dbReference type="Proteomes" id="UP000681722">
    <property type="component" value="Unassembled WGS sequence"/>
</dbReference>
<evidence type="ECO:0000313" key="3">
    <source>
        <dbReference type="Proteomes" id="UP000663829"/>
    </source>
</evidence>
<dbReference type="AlphaFoldDB" id="A0A815YIL4"/>
<accession>A0A815YIL4</accession>
<evidence type="ECO:0000313" key="2">
    <source>
        <dbReference type="EMBL" id="CAF4434943.1"/>
    </source>
</evidence>
<dbReference type="EMBL" id="CAJNOQ010029918">
    <property type="protein sequence ID" value="CAF1571427.1"/>
    <property type="molecule type" value="Genomic_DNA"/>
</dbReference>
<proteinExistence type="predicted"/>
<protein>
    <submittedName>
        <fullName evidence="1">Uncharacterized protein</fullName>
    </submittedName>
</protein>
<gene>
    <name evidence="1" type="ORF">GPM918_LOCUS40424</name>
    <name evidence="2" type="ORF">SRO942_LOCUS41368</name>
</gene>
<sequence length="265" mass="30837">VIDVRTSGQFLYFGIAGKLRLLIQKILLGLFNFILPKLCTDILNLMNDIHSPYTDQQTVISAISYIDNAMNMKQVEHNEKYLNLYRLVSDFTVISLRVLIEQAIHIAEKNCQEELENSQKELYDLKIRVEKQFGSMKDSYEQEKNLAEVVGEDIFSKVKRLLYNTISDDIKKDILKSEYVMHHSKQEQAYVQSFEQANGENILKYVTDINHFLEVSLKHTKHKFQLVLREHTFNLNDLLFEIINTANKTVQARSCEELSSVNDVI</sequence>